<evidence type="ECO:0000313" key="3">
    <source>
        <dbReference type="Proteomes" id="UP000050280"/>
    </source>
</evidence>
<dbReference type="PATRIC" id="fig|1300341.3.peg.1042"/>
<gene>
    <name evidence="2" type="ORF">I595_823</name>
</gene>
<accession>A0A0P7AG58</accession>
<dbReference type="EMBL" id="LDJX01000002">
    <property type="protein sequence ID" value="KPM32407.1"/>
    <property type="molecule type" value="Genomic_DNA"/>
</dbReference>
<feature type="signal peptide" evidence="1">
    <location>
        <begin position="1"/>
        <end position="18"/>
    </location>
</feature>
<protein>
    <recommendedName>
        <fullName evidence="4">Deacylase</fullName>
    </recommendedName>
</protein>
<organism evidence="2 3">
    <name type="scientific">Croceitalea dokdonensis DOKDO 023</name>
    <dbReference type="NCBI Taxonomy" id="1300341"/>
    <lineage>
        <taxon>Bacteria</taxon>
        <taxon>Pseudomonadati</taxon>
        <taxon>Bacteroidota</taxon>
        <taxon>Flavobacteriia</taxon>
        <taxon>Flavobacteriales</taxon>
        <taxon>Flavobacteriaceae</taxon>
        <taxon>Croceitalea</taxon>
    </lineage>
</organism>
<dbReference type="InterPro" id="IPR018550">
    <property type="entry name" value="Lipid-A_deacylase-rel"/>
</dbReference>
<sequence length="366" mass="41804">MKKFIFLFSLLWSCFTHAQSAGGNNKFVVDFSSFSGVVLLHNPDISHLISEHPRGFILGWNRKRFGEEAWEADYGYPDTGFTFTYQNMRNATLGENYGLYAHYNFYFFKRNLQLRVGQGLAYNTNPYDRNTNFRNNAYGSHLLSSTMLMLNYHRENIIAGLGFKAGLSLIHYSNANFKAPNTSTNTAAWNLGITYDLDGGERYEYMPKQPQEKIKEPIRYNLVFRSGLNESDVIGSGQYGFAIFSAYADKRLGRKSALQLGTDVFFSNFLKELIRFQATSFPEMEVAADTDFKRVGVFMGHELFINKMSIVTQLGYYVYYPFDFEGRVYNRIGLKRYFGNNIFGSVALKAHAAAAEAVEWGIGIRL</sequence>
<reference evidence="2 3" key="1">
    <citation type="submission" date="2015-09" db="EMBL/GenBank/DDBJ databases">
        <title>Genome sequence of the marine flavobacterium Croceitalea dokdonensis DOKDO 023 that contains proton- and sodium-pumping rhodopsins.</title>
        <authorList>
            <person name="Kwon S.-K."/>
            <person name="Lee H.K."/>
            <person name="Kwak M.-J."/>
            <person name="Kim J.F."/>
        </authorList>
    </citation>
    <scope>NUCLEOTIDE SEQUENCE [LARGE SCALE GENOMIC DNA]</scope>
    <source>
        <strain evidence="2 3">DOKDO 023</strain>
    </source>
</reference>
<evidence type="ECO:0000256" key="1">
    <source>
        <dbReference type="SAM" id="SignalP"/>
    </source>
</evidence>
<evidence type="ECO:0000313" key="2">
    <source>
        <dbReference type="EMBL" id="KPM32407.1"/>
    </source>
</evidence>
<name>A0A0P7AG58_9FLAO</name>
<dbReference type="RefSeq" id="WP_054558083.1">
    <property type="nucleotide sequence ID" value="NZ_LDJX01000002.1"/>
</dbReference>
<dbReference type="STRING" id="1300341.I595_823"/>
<dbReference type="AlphaFoldDB" id="A0A0P7AG58"/>
<comment type="caution">
    <text evidence="2">The sequence shown here is derived from an EMBL/GenBank/DDBJ whole genome shotgun (WGS) entry which is preliminary data.</text>
</comment>
<keyword evidence="3" id="KW-1185">Reference proteome</keyword>
<evidence type="ECO:0008006" key="4">
    <source>
        <dbReference type="Google" id="ProtNLM"/>
    </source>
</evidence>
<feature type="chain" id="PRO_5006134803" description="Deacylase" evidence="1">
    <location>
        <begin position="19"/>
        <end position="366"/>
    </location>
</feature>
<dbReference type="OrthoDB" id="627554at2"/>
<proteinExistence type="predicted"/>
<dbReference type="Gene3D" id="2.40.160.20">
    <property type="match status" value="1"/>
</dbReference>
<dbReference type="Pfam" id="PF09411">
    <property type="entry name" value="PagL"/>
    <property type="match status" value="1"/>
</dbReference>
<keyword evidence="1" id="KW-0732">Signal</keyword>
<dbReference type="Proteomes" id="UP000050280">
    <property type="component" value="Unassembled WGS sequence"/>
</dbReference>